<gene>
    <name evidence="3" type="ORF">B0H16DRAFT_551202</name>
</gene>
<keyword evidence="4" id="KW-1185">Reference proteome</keyword>
<dbReference type="InterPro" id="IPR045338">
    <property type="entry name" value="DUF6535"/>
</dbReference>
<keyword evidence="1" id="KW-1133">Transmembrane helix</keyword>
<evidence type="ECO:0000313" key="3">
    <source>
        <dbReference type="EMBL" id="KAJ7713013.1"/>
    </source>
</evidence>
<evidence type="ECO:0000256" key="1">
    <source>
        <dbReference type="SAM" id="Phobius"/>
    </source>
</evidence>
<feature type="transmembrane region" description="Helical" evidence="1">
    <location>
        <begin position="38"/>
        <end position="57"/>
    </location>
</feature>
<keyword evidence="1" id="KW-0472">Membrane</keyword>
<dbReference type="AlphaFoldDB" id="A0AAD7H683"/>
<accession>A0AAD7H683</accession>
<protein>
    <recommendedName>
        <fullName evidence="2">DUF6535 domain-containing protein</fullName>
    </recommendedName>
</protein>
<dbReference type="Proteomes" id="UP001215598">
    <property type="component" value="Unassembled WGS sequence"/>
</dbReference>
<evidence type="ECO:0000259" key="2">
    <source>
        <dbReference type="Pfam" id="PF20153"/>
    </source>
</evidence>
<proteinExistence type="predicted"/>
<dbReference type="Pfam" id="PF20153">
    <property type="entry name" value="DUF6535"/>
    <property type="match status" value="1"/>
</dbReference>
<feature type="domain" description="DUF6535" evidence="2">
    <location>
        <begin position="16"/>
        <end position="192"/>
    </location>
</feature>
<organism evidence="3 4">
    <name type="scientific">Mycena metata</name>
    <dbReference type="NCBI Taxonomy" id="1033252"/>
    <lineage>
        <taxon>Eukaryota</taxon>
        <taxon>Fungi</taxon>
        <taxon>Dikarya</taxon>
        <taxon>Basidiomycota</taxon>
        <taxon>Agaricomycotina</taxon>
        <taxon>Agaricomycetes</taxon>
        <taxon>Agaricomycetidae</taxon>
        <taxon>Agaricales</taxon>
        <taxon>Marasmiineae</taxon>
        <taxon>Mycenaceae</taxon>
        <taxon>Mycena</taxon>
    </lineage>
</organism>
<feature type="transmembrane region" description="Helical" evidence="1">
    <location>
        <begin position="171"/>
        <end position="192"/>
    </location>
</feature>
<feature type="transmembrane region" description="Helical" evidence="1">
    <location>
        <begin position="110"/>
        <end position="129"/>
    </location>
</feature>
<name>A0AAD7H683_9AGAR</name>
<sequence length="852" mass="95373">MQAPNSDDDAAASKVWAVYVSEAEKYDRSLVESWKSDMEGMLIFAGLFSASLTAFIIESYKMLVPDSGDSTVQLLAQISQQLQAAANGSIFHVPPPTHFSPPTTSLVCNTLWFISLGLSLACALIATLLEQWARDFLHKTDMRSAPVIRARVFSFLYYGLKRFNMHTVVDIIPLLLHTSLLFFFAGLVAFLLPINHVITYIAVGLLVVVVAAYTLLTVLPVWYLDCPYRTPLSAAFWSLSQFPPKRWLRRDTVERRTVVEAIFDEAMTVSPARVARDYQALAWTVKSLADNTELEPFVDGLPDLLWGPDDRRYTYEDHIQQLTRAEDVGLLSRIKELLQSCDSGLLSEEACKRREITCYKALWAIASTQTPLTPSSTLLPLDFSQIMSRSAGNAFLSSAPFGDWRAADPGIDHYRHSALPLMRWSVFCHVETLLAQVVRRLSAEVSLGLAPNLESLKLFFKRPFWDQDVYFPSFLLEQLLNGDPTTHSTLDLVTDFVRAFETFSKQTPYNIFFDYCVWAAAQETLPYRFFETKKIILPNNNHPAAFATYAEGLESALSTIAFPPSDSPKWTNPTTQCFDVIIQQLCACWRPEDSDPRPIPRALIRYLAARKIHSIVHDCLHFSGIIPRLLRAMPTTLSQLSDSLILEDALDDVMVTLWHVALSLFGHGLLTAERSQPILDAISPAPVTPVMFSAITLLKMLVAIVDESAPPGVIDPGITLLTEFLEAWTSSFTPYEPTLTMNRITSWLSTPYKVDEAQQLRLAASMSRALAADNPQSFEVLDALMKSSIFSVYQHEGSFRVPGWLDNPTARNQIKGILSDHLRRPRSTPAPDSSARLARVLRALGSLHPTED</sequence>
<reference evidence="3" key="1">
    <citation type="submission" date="2023-03" db="EMBL/GenBank/DDBJ databases">
        <title>Massive genome expansion in bonnet fungi (Mycena s.s.) driven by repeated elements and novel gene families across ecological guilds.</title>
        <authorList>
            <consortium name="Lawrence Berkeley National Laboratory"/>
            <person name="Harder C.B."/>
            <person name="Miyauchi S."/>
            <person name="Viragh M."/>
            <person name="Kuo A."/>
            <person name="Thoen E."/>
            <person name="Andreopoulos B."/>
            <person name="Lu D."/>
            <person name="Skrede I."/>
            <person name="Drula E."/>
            <person name="Henrissat B."/>
            <person name="Morin E."/>
            <person name="Kohler A."/>
            <person name="Barry K."/>
            <person name="LaButti K."/>
            <person name="Morin E."/>
            <person name="Salamov A."/>
            <person name="Lipzen A."/>
            <person name="Mereny Z."/>
            <person name="Hegedus B."/>
            <person name="Baldrian P."/>
            <person name="Stursova M."/>
            <person name="Weitz H."/>
            <person name="Taylor A."/>
            <person name="Grigoriev I.V."/>
            <person name="Nagy L.G."/>
            <person name="Martin F."/>
            <person name="Kauserud H."/>
        </authorList>
    </citation>
    <scope>NUCLEOTIDE SEQUENCE</scope>
    <source>
        <strain evidence="3">CBHHK182m</strain>
    </source>
</reference>
<comment type="caution">
    <text evidence="3">The sequence shown here is derived from an EMBL/GenBank/DDBJ whole genome shotgun (WGS) entry which is preliminary data.</text>
</comment>
<feature type="transmembrane region" description="Helical" evidence="1">
    <location>
        <begin position="199"/>
        <end position="223"/>
    </location>
</feature>
<dbReference type="EMBL" id="JARKIB010000353">
    <property type="protein sequence ID" value="KAJ7713013.1"/>
    <property type="molecule type" value="Genomic_DNA"/>
</dbReference>
<keyword evidence="1" id="KW-0812">Transmembrane</keyword>
<evidence type="ECO:0000313" key="4">
    <source>
        <dbReference type="Proteomes" id="UP001215598"/>
    </source>
</evidence>